<accession>E2BYU6</accession>
<gene>
    <name evidence="6" type="ORF">EAI_11701</name>
</gene>
<comment type="subcellular location">
    <subcellularLocation>
        <location evidence="1">Membrane</location>
        <topology evidence="1">Multi-pass membrane protein</topology>
    </subcellularLocation>
</comment>
<dbReference type="InParanoid" id="E2BYU6"/>
<keyword evidence="2 5" id="KW-0812">Transmembrane</keyword>
<evidence type="ECO:0000256" key="2">
    <source>
        <dbReference type="ARBA" id="ARBA00022692"/>
    </source>
</evidence>
<dbReference type="EMBL" id="GL451531">
    <property type="protein sequence ID" value="EFN79118.1"/>
    <property type="molecule type" value="Genomic_DNA"/>
</dbReference>
<reference evidence="6 7" key="1">
    <citation type="journal article" date="2010" name="Science">
        <title>Genomic comparison of the ants Camponotus floridanus and Harpegnathos saltator.</title>
        <authorList>
            <person name="Bonasio R."/>
            <person name="Zhang G."/>
            <person name="Ye C."/>
            <person name="Mutti N.S."/>
            <person name="Fang X."/>
            <person name="Qin N."/>
            <person name="Donahue G."/>
            <person name="Yang P."/>
            <person name="Li Q."/>
            <person name="Li C."/>
            <person name="Zhang P."/>
            <person name="Huang Z."/>
            <person name="Berger S.L."/>
            <person name="Reinberg D."/>
            <person name="Wang J."/>
            <person name="Liebig J."/>
        </authorList>
    </citation>
    <scope>NUCLEOTIDE SEQUENCE [LARGE SCALE GENOMIC DNA]</scope>
    <source>
        <strain evidence="6 7">R22 G/1</strain>
    </source>
</reference>
<dbReference type="OrthoDB" id="6239677at2759"/>
<dbReference type="FunCoup" id="E2BYU6">
    <property type="interactions" value="37"/>
</dbReference>
<feature type="transmembrane region" description="Helical" evidence="5">
    <location>
        <begin position="129"/>
        <end position="148"/>
    </location>
</feature>
<keyword evidence="7" id="KW-1185">Reference proteome</keyword>
<feature type="transmembrane region" description="Helical" evidence="5">
    <location>
        <begin position="269"/>
        <end position="295"/>
    </location>
</feature>
<dbReference type="Proteomes" id="UP000008237">
    <property type="component" value="Unassembled WGS sequence"/>
</dbReference>
<evidence type="ECO:0000256" key="4">
    <source>
        <dbReference type="ARBA" id="ARBA00023136"/>
    </source>
</evidence>
<protein>
    <submittedName>
        <fullName evidence="6">Tetraspanin-3</fullName>
    </submittedName>
</protein>
<proteinExistence type="predicted"/>
<dbReference type="PANTHER" id="PTHR19282">
    <property type="entry name" value="TETRASPANIN"/>
    <property type="match status" value="1"/>
</dbReference>
<evidence type="ECO:0000256" key="5">
    <source>
        <dbReference type="SAM" id="Phobius"/>
    </source>
</evidence>
<keyword evidence="4 5" id="KW-0472">Membrane</keyword>
<dbReference type="GO" id="GO:0005886">
    <property type="term" value="C:plasma membrane"/>
    <property type="evidence" value="ECO:0007669"/>
    <property type="project" value="TreeGrafter"/>
</dbReference>
<evidence type="ECO:0000313" key="6">
    <source>
        <dbReference type="EMBL" id="EFN79118.1"/>
    </source>
</evidence>
<dbReference type="Pfam" id="PF00335">
    <property type="entry name" value="Tetraspanin"/>
    <property type="match status" value="1"/>
</dbReference>
<sequence length="337" mass="37802">MILVREDATTHTANDDTGLKEFRKWWLTSQVSLHRGIRSRSSPWAINRGKAQSNRTAIARSCKPQLLRSFVIDDDLHAFENSTILFGAFVFLSELSGAITSIFSGYFIYQLHEYAPLTPDNVCGSSATLLTMGVITCGVGWFAFQFLNFSNRGQVITFAVTLTIITVTELGVGIWALVRHEQVDVLPSARLEENFALATTDQKSSWDHMQSKLHCCGIDGPADYRGHNSIPWSCCNTTNSANDNSTEGACTNIYKRGCQHVVINRTRSILLYVFLLALCSVLLQVSFILCIFCYAKIYRKKMEKRVQLEIGKRASEPDTKDNLLARRSKHLNNVDDS</sequence>
<feature type="transmembrane region" description="Helical" evidence="5">
    <location>
        <begin position="84"/>
        <end position="109"/>
    </location>
</feature>
<dbReference type="PANTHER" id="PTHR19282:SF505">
    <property type="entry name" value="TRANSMEMBRANE 4 SUPERFAMILY, ISOFORM C"/>
    <property type="match status" value="1"/>
</dbReference>
<organism evidence="7">
    <name type="scientific">Harpegnathos saltator</name>
    <name type="common">Jerdon's jumping ant</name>
    <dbReference type="NCBI Taxonomy" id="610380"/>
    <lineage>
        <taxon>Eukaryota</taxon>
        <taxon>Metazoa</taxon>
        <taxon>Ecdysozoa</taxon>
        <taxon>Arthropoda</taxon>
        <taxon>Hexapoda</taxon>
        <taxon>Insecta</taxon>
        <taxon>Pterygota</taxon>
        <taxon>Neoptera</taxon>
        <taxon>Endopterygota</taxon>
        <taxon>Hymenoptera</taxon>
        <taxon>Apocrita</taxon>
        <taxon>Aculeata</taxon>
        <taxon>Formicoidea</taxon>
        <taxon>Formicidae</taxon>
        <taxon>Ponerinae</taxon>
        <taxon>Ponerini</taxon>
        <taxon>Harpegnathos</taxon>
    </lineage>
</organism>
<dbReference type="InterPro" id="IPR018499">
    <property type="entry name" value="Tetraspanin/Peripherin"/>
</dbReference>
<keyword evidence="3 5" id="KW-1133">Transmembrane helix</keyword>
<feature type="transmembrane region" description="Helical" evidence="5">
    <location>
        <begin position="155"/>
        <end position="178"/>
    </location>
</feature>
<name>E2BYU6_HARSA</name>
<dbReference type="Gene3D" id="1.10.1450.10">
    <property type="entry name" value="Tetraspanin"/>
    <property type="match status" value="1"/>
</dbReference>
<dbReference type="InterPro" id="IPR008952">
    <property type="entry name" value="Tetraspanin_EC2_sf"/>
</dbReference>
<evidence type="ECO:0000313" key="7">
    <source>
        <dbReference type="Proteomes" id="UP000008237"/>
    </source>
</evidence>
<dbReference type="CDD" id="cd03127">
    <property type="entry name" value="tetraspanin_LEL"/>
    <property type="match status" value="1"/>
</dbReference>
<dbReference type="AlphaFoldDB" id="E2BYU6"/>
<evidence type="ECO:0000256" key="3">
    <source>
        <dbReference type="ARBA" id="ARBA00022989"/>
    </source>
</evidence>
<dbReference type="SUPFAM" id="SSF48652">
    <property type="entry name" value="Tetraspanin"/>
    <property type="match status" value="1"/>
</dbReference>
<evidence type="ECO:0000256" key="1">
    <source>
        <dbReference type="ARBA" id="ARBA00004141"/>
    </source>
</evidence>